<reference evidence="1" key="1">
    <citation type="submission" date="2018-05" db="EMBL/GenBank/DDBJ databases">
        <authorList>
            <person name="Lanie J.A."/>
            <person name="Ng W.-L."/>
            <person name="Kazmierczak K.M."/>
            <person name="Andrzejewski T.M."/>
            <person name="Davidsen T.M."/>
            <person name="Wayne K.J."/>
            <person name="Tettelin H."/>
            <person name="Glass J.I."/>
            <person name="Rusch D."/>
            <person name="Podicherti R."/>
            <person name="Tsui H.-C.T."/>
            <person name="Winkler M.E."/>
        </authorList>
    </citation>
    <scope>NUCLEOTIDE SEQUENCE</scope>
</reference>
<sequence>VRWLWPGWLPVGKFVLIDGNPGVGKSMITCDLAARL</sequence>
<dbReference type="Gene3D" id="3.40.50.300">
    <property type="entry name" value="P-loop containing nucleotide triphosphate hydrolases"/>
    <property type="match status" value="1"/>
</dbReference>
<proteinExistence type="predicted"/>
<dbReference type="EMBL" id="UINC01180106">
    <property type="protein sequence ID" value="SVD89134.1"/>
    <property type="molecule type" value="Genomic_DNA"/>
</dbReference>
<dbReference type="AlphaFoldDB" id="A0A382Z0T5"/>
<dbReference type="SUPFAM" id="SSF52540">
    <property type="entry name" value="P-loop containing nucleoside triphosphate hydrolases"/>
    <property type="match status" value="1"/>
</dbReference>
<name>A0A382Z0T5_9ZZZZ</name>
<organism evidence="1">
    <name type="scientific">marine metagenome</name>
    <dbReference type="NCBI Taxonomy" id="408172"/>
    <lineage>
        <taxon>unclassified sequences</taxon>
        <taxon>metagenomes</taxon>
        <taxon>ecological metagenomes</taxon>
    </lineage>
</organism>
<protein>
    <submittedName>
        <fullName evidence="1">Uncharacterized protein</fullName>
    </submittedName>
</protein>
<accession>A0A382Z0T5</accession>
<dbReference type="InterPro" id="IPR027417">
    <property type="entry name" value="P-loop_NTPase"/>
</dbReference>
<feature type="non-terminal residue" evidence="1">
    <location>
        <position position="36"/>
    </location>
</feature>
<dbReference type="Pfam" id="PF13481">
    <property type="entry name" value="AAA_25"/>
    <property type="match status" value="1"/>
</dbReference>
<gene>
    <name evidence="1" type="ORF">METZ01_LOCUS441988</name>
</gene>
<feature type="non-terminal residue" evidence="1">
    <location>
        <position position="1"/>
    </location>
</feature>
<evidence type="ECO:0000313" key="1">
    <source>
        <dbReference type="EMBL" id="SVD89134.1"/>
    </source>
</evidence>